<dbReference type="InterPro" id="IPR011701">
    <property type="entry name" value="MFS"/>
</dbReference>
<reference evidence="9 11" key="2">
    <citation type="submission" date="2018-03" db="EMBL/GenBank/DDBJ databases">
        <authorList>
            <person name="Fogelqvist J."/>
        </authorList>
    </citation>
    <scope>NUCLEOTIDE SEQUENCE [LARGE SCALE GENOMIC DNA]</scope>
</reference>
<geneLocation type="mitochondrion" evidence="9"/>
<feature type="transmembrane region" description="Helical" evidence="6">
    <location>
        <begin position="390"/>
        <end position="411"/>
    </location>
</feature>
<dbReference type="EMBL" id="OVEO01000009">
    <property type="protein sequence ID" value="SPQ98366.1"/>
    <property type="molecule type" value="Genomic_DNA"/>
</dbReference>
<keyword evidence="3 6" id="KW-0812">Transmembrane</keyword>
<evidence type="ECO:0000256" key="4">
    <source>
        <dbReference type="ARBA" id="ARBA00022989"/>
    </source>
</evidence>
<dbReference type="InterPro" id="IPR036259">
    <property type="entry name" value="MFS_trans_sf"/>
</dbReference>
<evidence type="ECO:0000313" key="9">
    <source>
        <dbReference type="EMBL" id="SPQ98366.1"/>
    </source>
</evidence>
<evidence type="ECO:0000256" key="1">
    <source>
        <dbReference type="ARBA" id="ARBA00004141"/>
    </source>
</evidence>
<dbReference type="Proteomes" id="UP000039324">
    <property type="component" value="Unassembled WGS sequence"/>
</dbReference>
<dbReference type="GO" id="GO:0016020">
    <property type="term" value="C:membrane"/>
    <property type="evidence" value="ECO:0007669"/>
    <property type="project" value="UniProtKB-SubCell"/>
</dbReference>
<keyword evidence="9" id="KW-0496">Mitochondrion</keyword>
<name>A0A0G4IR18_PLABS</name>
<sequence length="425" mass="45179">MAPVGAGRVHWLVNAVMFTVGFQFVLIMSLVAPLVEQCLAQTYGSAYMLAHKGRYASALVAASYMANAFANPIWGHVADRSGRRPVMLTSLFGAALAMAVFAVSAKSYWLLLAARLLSGLTDASMFMSKAVLGDVCNAETQSKRFSEMYMYFALSLTIAPFGVSLFADNGDLYALAPCAIASAITFIVLIVCFVFLPETRPSSDAVTSDAQASSWAQIVQDRRIAASVGLYAFLAILLLGIEVLTTLIINEAPSRGGLGLGRQAIGQLFAIQGAVYIVAQRFVCPFAISRLGSVSAFRYGASSLVVIYPLAIVPSWLPLPFMFMAVQMSLKIVAISVALTASAVLINEATSPACRSSVNGLAQSLAAIARCIGAFTVGSLYDLSAASHAVYAPFLLLSLGMLIAYLASFWVTRAAKDVQNDFELD</sequence>
<dbReference type="PRINTS" id="PR01035">
    <property type="entry name" value="TCRTETA"/>
</dbReference>
<dbReference type="SUPFAM" id="SSF103473">
    <property type="entry name" value="MFS general substrate transporter"/>
    <property type="match status" value="1"/>
</dbReference>
<dbReference type="Proteomes" id="UP000290189">
    <property type="component" value="Unassembled WGS sequence"/>
</dbReference>
<evidence type="ECO:0000259" key="7">
    <source>
        <dbReference type="PROSITE" id="PS50850"/>
    </source>
</evidence>
<feature type="transmembrane region" description="Helical" evidence="6">
    <location>
        <begin position="12"/>
        <end position="35"/>
    </location>
</feature>
<reference evidence="8 10" key="1">
    <citation type="submission" date="2015-02" db="EMBL/GenBank/DDBJ databases">
        <authorList>
            <person name="Chooi Y.-H."/>
        </authorList>
    </citation>
    <scope>NUCLEOTIDE SEQUENCE [LARGE SCALE GENOMIC DNA]</scope>
    <source>
        <strain evidence="8">E3</strain>
    </source>
</reference>
<keyword evidence="10" id="KW-1185">Reference proteome</keyword>
<dbReference type="PANTHER" id="PTHR23504">
    <property type="entry name" value="MAJOR FACILITATOR SUPERFAMILY DOMAIN-CONTAINING PROTEIN 10"/>
    <property type="match status" value="1"/>
</dbReference>
<evidence type="ECO:0000256" key="6">
    <source>
        <dbReference type="SAM" id="Phobius"/>
    </source>
</evidence>
<feature type="transmembrane region" description="Helical" evidence="6">
    <location>
        <begin position="358"/>
        <end position="378"/>
    </location>
</feature>
<feature type="transmembrane region" description="Helical" evidence="6">
    <location>
        <begin position="323"/>
        <end position="346"/>
    </location>
</feature>
<evidence type="ECO:0000313" key="8">
    <source>
        <dbReference type="EMBL" id="CEO97818.1"/>
    </source>
</evidence>
<gene>
    <name evidence="8" type="ORF">PBRA_005932</name>
    <name evidence="9" type="ORF">PLBR_LOCUS5581</name>
</gene>
<dbReference type="InterPro" id="IPR001958">
    <property type="entry name" value="Tet-R_TetA/multi-R_MdtG-like"/>
</dbReference>
<feature type="transmembrane region" description="Helical" evidence="6">
    <location>
        <begin position="148"/>
        <end position="167"/>
    </location>
</feature>
<evidence type="ECO:0000256" key="2">
    <source>
        <dbReference type="ARBA" id="ARBA00022448"/>
    </source>
</evidence>
<feature type="transmembrane region" description="Helical" evidence="6">
    <location>
        <begin position="264"/>
        <end position="284"/>
    </location>
</feature>
<dbReference type="Gene3D" id="1.20.1250.20">
    <property type="entry name" value="MFS general substrate transporter like domains"/>
    <property type="match status" value="1"/>
</dbReference>
<dbReference type="InterPro" id="IPR020846">
    <property type="entry name" value="MFS_dom"/>
</dbReference>
<feature type="transmembrane region" description="Helical" evidence="6">
    <location>
        <begin position="296"/>
        <end position="317"/>
    </location>
</feature>
<accession>A0A0G4IR18</accession>
<dbReference type="OMA" id="VIMDMAY"/>
<feature type="transmembrane region" description="Helical" evidence="6">
    <location>
        <begin position="173"/>
        <end position="196"/>
    </location>
</feature>
<evidence type="ECO:0000256" key="5">
    <source>
        <dbReference type="ARBA" id="ARBA00023136"/>
    </source>
</evidence>
<proteinExistence type="predicted"/>
<keyword evidence="5 6" id="KW-0472">Membrane</keyword>
<dbReference type="PANTHER" id="PTHR23504:SF15">
    <property type="entry name" value="MAJOR FACILITATOR SUPERFAMILY (MFS) PROFILE DOMAIN-CONTAINING PROTEIN"/>
    <property type="match status" value="1"/>
</dbReference>
<feature type="transmembrane region" description="Helical" evidence="6">
    <location>
        <begin position="86"/>
        <end position="103"/>
    </location>
</feature>
<dbReference type="OrthoDB" id="10262656at2759"/>
<dbReference type="GO" id="GO:0022857">
    <property type="term" value="F:transmembrane transporter activity"/>
    <property type="evidence" value="ECO:0007669"/>
    <property type="project" value="InterPro"/>
</dbReference>
<dbReference type="AlphaFoldDB" id="A0A0G4IR18"/>
<keyword evidence="4 6" id="KW-1133">Transmembrane helix</keyword>
<evidence type="ECO:0000313" key="11">
    <source>
        <dbReference type="Proteomes" id="UP000290189"/>
    </source>
</evidence>
<feature type="transmembrane region" description="Helical" evidence="6">
    <location>
        <begin position="228"/>
        <end position="249"/>
    </location>
</feature>
<feature type="transmembrane region" description="Helical" evidence="6">
    <location>
        <begin position="55"/>
        <end position="74"/>
    </location>
</feature>
<keyword evidence="2" id="KW-0813">Transport</keyword>
<comment type="subcellular location">
    <subcellularLocation>
        <location evidence="1">Membrane</location>
        <topology evidence="1">Multi-pass membrane protein</topology>
    </subcellularLocation>
</comment>
<feature type="domain" description="Major facilitator superfamily (MFS) profile" evidence="7">
    <location>
        <begin position="9"/>
        <end position="416"/>
    </location>
</feature>
<dbReference type="EMBL" id="CDSF01000080">
    <property type="protein sequence ID" value="CEO97818.1"/>
    <property type="molecule type" value="Genomic_DNA"/>
</dbReference>
<organism evidence="8 10">
    <name type="scientific">Plasmodiophora brassicae</name>
    <name type="common">Clubroot disease agent</name>
    <dbReference type="NCBI Taxonomy" id="37360"/>
    <lineage>
        <taxon>Eukaryota</taxon>
        <taxon>Sar</taxon>
        <taxon>Rhizaria</taxon>
        <taxon>Endomyxa</taxon>
        <taxon>Phytomyxea</taxon>
        <taxon>Plasmodiophorida</taxon>
        <taxon>Plasmodiophoridae</taxon>
        <taxon>Plasmodiophora</taxon>
    </lineage>
</organism>
<dbReference type="Pfam" id="PF07690">
    <property type="entry name" value="MFS_1"/>
    <property type="match status" value="1"/>
</dbReference>
<evidence type="ECO:0000256" key="3">
    <source>
        <dbReference type="ARBA" id="ARBA00022692"/>
    </source>
</evidence>
<protein>
    <recommendedName>
        <fullName evidence="7">Major facilitator superfamily (MFS) profile domain-containing protein</fullName>
    </recommendedName>
</protein>
<evidence type="ECO:0000313" key="10">
    <source>
        <dbReference type="Proteomes" id="UP000039324"/>
    </source>
</evidence>
<dbReference type="PROSITE" id="PS50850">
    <property type="entry name" value="MFS"/>
    <property type="match status" value="1"/>
</dbReference>